<dbReference type="Pfam" id="PF02749">
    <property type="entry name" value="QRPTase_N"/>
    <property type="match status" value="1"/>
</dbReference>
<dbReference type="PANTHER" id="PTHR32179">
    <property type="entry name" value="NICOTINATE-NUCLEOTIDE PYROPHOSPHORYLASE [CARBOXYLATING]"/>
    <property type="match status" value="1"/>
</dbReference>
<dbReference type="PANTHER" id="PTHR32179:SF3">
    <property type="entry name" value="NICOTINATE-NUCLEOTIDE PYROPHOSPHORYLASE [CARBOXYLATING]"/>
    <property type="match status" value="1"/>
</dbReference>
<name>A0A4P7UK05_DESDE</name>
<dbReference type="InterPro" id="IPR037128">
    <property type="entry name" value="Quinolinate_PRibosylTase_N_sf"/>
</dbReference>
<evidence type="ECO:0000259" key="11">
    <source>
        <dbReference type="Pfam" id="PF02749"/>
    </source>
</evidence>
<dbReference type="SUPFAM" id="SSF51690">
    <property type="entry name" value="Nicotinate/Quinolinate PRTase C-terminal domain-like"/>
    <property type="match status" value="1"/>
</dbReference>
<dbReference type="GO" id="GO:0004514">
    <property type="term" value="F:nicotinate-nucleotide diphosphorylase (carboxylating) activity"/>
    <property type="evidence" value="ECO:0007669"/>
    <property type="project" value="UniProtKB-EC"/>
</dbReference>
<comment type="function">
    <text evidence="1">Involved in the catabolism of quinolinic acid (QA).</text>
</comment>
<dbReference type="EC" id="2.4.2.19" evidence="4"/>
<evidence type="ECO:0000256" key="9">
    <source>
        <dbReference type="PIRNR" id="PIRNR006250"/>
    </source>
</evidence>
<evidence type="ECO:0000256" key="8">
    <source>
        <dbReference type="ARBA" id="ARBA00033102"/>
    </source>
</evidence>
<organism evidence="12 13">
    <name type="scientific">Desulfovibrio desulfuricans</name>
    <dbReference type="NCBI Taxonomy" id="876"/>
    <lineage>
        <taxon>Bacteria</taxon>
        <taxon>Pseudomonadati</taxon>
        <taxon>Thermodesulfobacteriota</taxon>
        <taxon>Desulfovibrionia</taxon>
        <taxon>Desulfovibrionales</taxon>
        <taxon>Desulfovibrionaceae</taxon>
        <taxon>Desulfovibrio</taxon>
    </lineage>
</organism>
<keyword evidence="6 9" id="KW-0328">Glycosyltransferase</keyword>
<keyword evidence="5" id="KW-0662">Pyridine nucleotide biosynthesis</keyword>
<sequence>MFTPWAAFFSPEGQRLLQKSIDLALEEDGPELTALGLFAPDASMNAVIRAKEDTLVVGLPVIGAVFQSLGAPFAWRAMVKEASAVPSMTEVARITAPATAMLKAERVILNFITHLSGIANLTARYVRELEGTGVRLLDTRKTTPGLRWPEKYAVQAGGGHNHRKNLTEMLMLKDNHIDAAGSITAAVATLRAQYTPCPPIEVECRTLDHVREAVAARADRIMMDNMDGERLSQALALVPQSIETEVSGGVRLDTIRALALTKPRRPDFISVGRLTHSAVSADFSMTLLAVQADA</sequence>
<dbReference type="SUPFAM" id="SSF54675">
    <property type="entry name" value="Nicotinate/Quinolinate PRTase N-terminal domain-like"/>
    <property type="match status" value="1"/>
</dbReference>
<dbReference type="InterPro" id="IPR013785">
    <property type="entry name" value="Aldolase_TIM"/>
</dbReference>
<dbReference type="InterPro" id="IPR002638">
    <property type="entry name" value="Quinolinate_PRibosylTrfase_C"/>
</dbReference>
<dbReference type="EMBL" id="CP036295">
    <property type="protein sequence ID" value="QCC84901.1"/>
    <property type="molecule type" value="Genomic_DNA"/>
</dbReference>
<comment type="similarity">
    <text evidence="3 9">Belongs to the NadC/ModD family.</text>
</comment>
<evidence type="ECO:0000256" key="7">
    <source>
        <dbReference type="ARBA" id="ARBA00022679"/>
    </source>
</evidence>
<dbReference type="GO" id="GO:0034213">
    <property type="term" value="P:quinolinate catabolic process"/>
    <property type="evidence" value="ECO:0007669"/>
    <property type="project" value="TreeGrafter"/>
</dbReference>
<dbReference type="InterPro" id="IPR027277">
    <property type="entry name" value="NadC/ModD"/>
</dbReference>
<evidence type="ECO:0000256" key="4">
    <source>
        <dbReference type="ARBA" id="ARBA00011944"/>
    </source>
</evidence>
<dbReference type="GO" id="GO:0009435">
    <property type="term" value="P:NAD+ biosynthetic process"/>
    <property type="evidence" value="ECO:0007669"/>
    <property type="project" value="UniProtKB-UniPathway"/>
</dbReference>
<dbReference type="InterPro" id="IPR022412">
    <property type="entry name" value="Quinolinate_PRibosylTrfase_N"/>
</dbReference>
<feature type="domain" description="Quinolinate phosphoribosyl transferase C-terminal" evidence="10">
    <location>
        <begin position="118"/>
        <end position="285"/>
    </location>
</feature>
<feature type="domain" description="Quinolinate phosphoribosyl transferase N-terminal" evidence="11">
    <location>
        <begin position="33"/>
        <end position="116"/>
    </location>
</feature>
<evidence type="ECO:0000256" key="6">
    <source>
        <dbReference type="ARBA" id="ARBA00022676"/>
    </source>
</evidence>
<dbReference type="Proteomes" id="UP000297065">
    <property type="component" value="Chromosome"/>
</dbReference>
<dbReference type="RefSeq" id="WP_136399114.1">
    <property type="nucleotide sequence ID" value="NZ_CP036295.1"/>
</dbReference>
<dbReference type="OrthoDB" id="9782546at2"/>
<evidence type="ECO:0000256" key="2">
    <source>
        <dbReference type="ARBA" id="ARBA00004893"/>
    </source>
</evidence>
<evidence type="ECO:0000259" key="10">
    <source>
        <dbReference type="Pfam" id="PF01729"/>
    </source>
</evidence>
<proteinExistence type="inferred from homology"/>
<dbReference type="InterPro" id="IPR004393">
    <property type="entry name" value="NadC"/>
</dbReference>
<evidence type="ECO:0000313" key="12">
    <source>
        <dbReference type="EMBL" id="QCC84901.1"/>
    </source>
</evidence>
<comment type="pathway">
    <text evidence="2">Cofactor biosynthesis; NAD(+) biosynthesis; nicotinate D-ribonucleotide from quinolinate: step 1/1.</text>
</comment>
<gene>
    <name evidence="12" type="primary">nadC</name>
    <name evidence="12" type="ORF">DDIC_03200</name>
</gene>
<evidence type="ECO:0000256" key="3">
    <source>
        <dbReference type="ARBA" id="ARBA00009400"/>
    </source>
</evidence>
<evidence type="ECO:0000313" key="13">
    <source>
        <dbReference type="Proteomes" id="UP000297065"/>
    </source>
</evidence>
<dbReference type="GO" id="GO:0005737">
    <property type="term" value="C:cytoplasm"/>
    <property type="evidence" value="ECO:0007669"/>
    <property type="project" value="TreeGrafter"/>
</dbReference>
<dbReference type="FunFam" id="3.20.20.70:FF:000030">
    <property type="entry name" value="Nicotinate-nucleotide pyrophosphorylase, carboxylating"/>
    <property type="match status" value="1"/>
</dbReference>
<protein>
    <recommendedName>
        <fullName evidence="4">nicotinate-nucleotide diphosphorylase (carboxylating)</fullName>
        <ecNumber evidence="4">2.4.2.19</ecNumber>
    </recommendedName>
    <alternativeName>
        <fullName evidence="8">Quinolinate phosphoribosyltransferase [decarboxylating]</fullName>
    </alternativeName>
</protein>
<dbReference type="Pfam" id="PF01729">
    <property type="entry name" value="QRPTase_C"/>
    <property type="match status" value="1"/>
</dbReference>
<dbReference type="UniPathway" id="UPA00253">
    <property type="reaction ID" value="UER00331"/>
</dbReference>
<keyword evidence="7 9" id="KW-0808">Transferase</keyword>
<dbReference type="AlphaFoldDB" id="A0A4P7UK05"/>
<dbReference type="PIRSF" id="PIRSF006250">
    <property type="entry name" value="NadC_ModD"/>
    <property type="match status" value="1"/>
</dbReference>
<dbReference type="Gene3D" id="3.20.20.70">
    <property type="entry name" value="Aldolase class I"/>
    <property type="match status" value="1"/>
</dbReference>
<accession>A0A4P7UK05</accession>
<dbReference type="InterPro" id="IPR036068">
    <property type="entry name" value="Nicotinate_pribotase-like_C"/>
</dbReference>
<reference evidence="12 13" key="1">
    <citation type="submission" date="2019-02" db="EMBL/GenBank/DDBJ databases">
        <title>Complete Genome Sequence of Desulfovibrio desulfuricans IC1, a Sulfonate Utilizing Anaerobe.</title>
        <authorList>
            <person name="Day L.A."/>
            <person name="De Leon K.B."/>
            <person name="Wall J.D."/>
        </authorList>
    </citation>
    <scope>NUCLEOTIDE SEQUENCE [LARGE SCALE GENOMIC DNA]</scope>
    <source>
        <strain evidence="12 13">IC1</strain>
    </source>
</reference>
<dbReference type="Gene3D" id="3.90.1170.20">
    <property type="entry name" value="Quinolinate phosphoribosyl transferase, N-terminal domain"/>
    <property type="match status" value="1"/>
</dbReference>
<evidence type="ECO:0000256" key="5">
    <source>
        <dbReference type="ARBA" id="ARBA00022642"/>
    </source>
</evidence>
<dbReference type="CDD" id="cd01572">
    <property type="entry name" value="QPRTase"/>
    <property type="match status" value="1"/>
</dbReference>
<dbReference type="NCBIfam" id="TIGR00078">
    <property type="entry name" value="nadC"/>
    <property type="match status" value="1"/>
</dbReference>
<evidence type="ECO:0000256" key="1">
    <source>
        <dbReference type="ARBA" id="ARBA00003237"/>
    </source>
</evidence>